<dbReference type="GO" id="GO:0015074">
    <property type="term" value="P:DNA integration"/>
    <property type="evidence" value="ECO:0007669"/>
    <property type="project" value="InterPro"/>
</dbReference>
<dbReference type="AlphaFoldDB" id="A0A1B6EML4"/>
<gene>
    <name evidence="2" type="ORF">g.1989</name>
</gene>
<dbReference type="SUPFAM" id="SSF53098">
    <property type="entry name" value="Ribonuclease H-like"/>
    <property type="match status" value="1"/>
</dbReference>
<dbReference type="Gene3D" id="3.30.420.10">
    <property type="entry name" value="Ribonuclease H-like superfamily/Ribonuclease H"/>
    <property type="match status" value="1"/>
</dbReference>
<organism evidence="2">
    <name type="scientific">Cuerna arida</name>
    <dbReference type="NCBI Taxonomy" id="1464854"/>
    <lineage>
        <taxon>Eukaryota</taxon>
        <taxon>Metazoa</taxon>
        <taxon>Ecdysozoa</taxon>
        <taxon>Arthropoda</taxon>
        <taxon>Hexapoda</taxon>
        <taxon>Insecta</taxon>
        <taxon>Pterygota</taxon>
        <taxon>Neoptera</taxon>
        <taxon>Paraneoptera</taxon>
        <taxon>Hemiptera</taxon>
        <taxon>Auchenorrhyncha</taxon>
        <taxon>Membracoidea</taxon>
        <taxon>Cicadellidae</taxon>
        <taxon>Cicadellinae</taxon>
        <taxon>Proconiini</taxon>
        <taxon>Cuerna</taxon>
    </lineage>
</organism>
<name>A0A1B6EML4_9HEMI</name>
<proteinExistence type="predicted"/>
<evidence type="ECO:0000259" key="1">
    <source>
        <dbReference type="PROSITE" id="PS50994"/>
    </source>
</evidence>
<dbReference type="InterPro" id="IPR012337">
    <property type="entry name" value="RNaseH-like_sf"/>
</dbReference>
<feature type="domain" description="Integrase catalytic" evidence="1">
    <location>
        <begin position="1"/>
        <end position="115"/>
    </location>
</feature>
<dbReference type="PANTHER" id="PTHR37984:SF5">
    <property type="entry name" value="PROTEIN NYNRIN-LIKE"/>
    <property type="match status" value="1"/>
</dbReference>
<dbReference type="PANTHER" id="PTHR37984">
    <property type="entry name" value="PROTEIN CBG26694"/>
    <property type="match status" value="1"/>
</dbReference>
<dbReference type="InterPro" id="IPR036397">
    <property type="entry name" value="RNaseH_sf"/>
</dbReference>
<protein>
    <recommendedName>
        <fullName evidence="1">Integrase catalytic domain-containing protein</fullName>
    </recommendedName>
</protein>
<dbReference type="GO" id="GO:0003676">
    <property type="term" value="F:nucleic acid binding"/>
    <property type="evidence" value="ECO:0007669"/>
    <property type="project" value="InterPro"/>
</dbReference>
<dbReference type="InterPro" id="IPR050951">
    <property type="entry name" value="Retrovirus_Pol_polyprotein"/>
</dbReference>
<dbReference type="PROSITE" id="PS50994">
    <property type="entry name" value="INTEGRASE"/>
    <property type="match status" value="1"/>
</dbReference>
<reference evidence="2" key="1">
    <citation type="submission" date="2015-11" db="EMBL/GenBank/DDBJ databases">
        <title>De novo transcriptome assembly of four potential Pierce s Disease insect vectors from Arizona vineyards.</title>
        <authorList>
            <person name="Tassone E.E."/>
        </authorList>
    </citation>
    <scope>NUCLEOTIDE SEQUENCE</scope>
</reference>
<dbReference type="EMBL" id="GECZ01030597">
    <property type="protein sequence ID" value="JAS39172.1"/>
    <property type="molecule type" value="Transcribed_RNA"/>
</dbReference>
<sequence>MVYLKKSDQTLGHSFKSSKIQFKKFSKSYGFQHTTTSPKFSQSNGEAEAAVKIAKIILKKNAEDPYLALLAYRTTPLQNGYSPSQLLMNRRLRSTLPQTADLLRETPNLESLVEREEAYRKKYKQNYDRRRR</sequence>
<feature type="non-terminal residue" evidence="2">
    <location>
        <position position="132"/>
    </location>
</feature>
<evidence type="ECO:0000313" key="2">
    <source>
        <dbReference type="EMBL" id="JAS39172.1"/>
    </source>
</evidence>
<dbReference type="InterPro" id="IPR001584">
    <property type="entry name" value="Integrase_cat-core"/>
</dbReference>
<accession>A0A1B6EML4</accession>